<dbReference type="GO" id="GO:0020037">
    <property type="term" value="F:heme binding"/>
    <property type="evidence" value="ECO:0007669"/>
    <property type="project" value="InterPro"/>
</dbReference>
<evidence type="ECO:0000256" key="8">
    <source>
        <dbReference type="ARBA" id="ARBA00022848"/>
    </source>
</evidence>
<keyword evidence="11 14" id="KW-0503">Monooxygenase</keyword>
<comment type="cofactor">
    <cofactor evidence="1 13">
        <name>heme</name>
        <dbReference type="ChEBI" id="CHEBI:30413"/>
    </cofactor>
</comment>
<proteinExistence type="inferred from homology"/>
<comment type="subcellular location">
    <subcellularLocation>
        <location evidence="3">Endoplasmic reticulum membrane</location>
        <topology evidence="3">Peripheral membrane protein</topology>
    </subcellularLocation>
    <subcellularLocation>
        <location evidence="2">Microsome membrane</location>
        <topology evidence="2">Peripheral membrane protein</topology>
    </subcellularLocation>
</comment>
<dbReference type="Pfam" id="PF00067">
    <property type="entry name" value="p450"/>
    <property type="match status" value="1"/>
</dbReference>
<keyword evidence="7" id="KW-0256">Endoplasmic reticulum</keyword>
<keyword evidence="17" id="KW-1185">Reference proteome</keyword>
<evidence type="ECO:0000256" key="10">
    <source>
        <dbReference type="ARBA" id="ARBA00023004"/>
    </source>
</evidence>
<keyword evidence="10 13" id="KW-0408">Iron</keyword>
<dbReference type="InterPro" id="IPR017972">
    <property type="entry name" value="Cyt_P450_CS"/>
</dbReference>
<dbReference type="Proteomes" id="UP001367676">
    <property type="component" value="Unassembled WGS sequence"/>
</dbReference>
<sequence>MIMTFYSVHEFLNAYSLLACTIALLWWYGQSSYSYWRKLNVKFLKPVPFFGNTAAYTLRQESIYETIDRIYKALLNEPFGGIYLMRDPVLIVKDPKLVSAILIEDFKNFHDRQDRITASFFNRNREVNPLDLHLVRAVGERWRILRQKMTPIFTSAQLKFMHDQIFYCVNLLIEKIEQQLDGIMSVDVATKQLVERLTVDVIGTCAFGIECNSLKSNDSFPRMCKELQKPRFSAVFLTILSFMGDRLVRVLNLRHMKKEVSDFFLNTVLGTIEYRRKNGFVRNDFLQLLMGLQNSHVDPKFAVQGNSQTTVLSNEKFDEIDIAANSYLFFFAGYETSAATFSFCLYELALNRDIQEKMRSEVQKIKAKYKILDYESLKEMTYLDAVIAETLRKYPFVVFLHRKCTKDYVIPETKVRIPAGTKIIIPVWSLHYDCRYYPNPDIFDPERFMLDNKRTRPRGVYLPFGDGPRGCIGKRFAKMELKAALSAIILKYEIKPCAKTEIPLKFKKSSTLLRVNNDIWINLSRKSM</sequence>
<keyword evidence="6 13" id="KW-0479">Metal-binding</keyword>
<dbReference type="GO" id="GO:0016705">
    <property type="term" value="F:oxidoreductase activity, acting on paired donors, with incorporation or reduction of molecular oxygen"/>
    <property type="evidence" value="ECO:0007669"/>
    <property type="project" value="InterPro"/>
</dbReference>
<evidence type="ECO:0000256" key="9">
    <source>
        <dbReference type="ARBA" id="ARBA00023002"/>
    </source>
</evidence>
<evidence type="ECO:0000256" key="4">
    <source>
        <dbReference type="ARBA" id="ARBA00010617"/>
    </source>
</evidence>
<gene>
    <name evidence="16" type="ORF">V9T40_005955</name>
</gene>
<evidence type="ECO:0000256" key="14">
    <source>
        <dbReference type="RuleBase" id="RU000461"/>
    </source>
</evidence>
<evidence type="ECO:0000313" key="17">
    <source>
        <dbReference type="Proteomes" id="UP001367676"/>
    </source>
</evidence>
<organism evidence="16 17">
    <name type="scientific">Parthenolecanium corni</name>
    <dbReference type="NCBI Taxonomy" id="536013"/>
    <lineage>
        <taxon>Eukaryota</taxon>
        <taxon>Metazoa</taxon>
        <taxon>Ecdysozoa</taxon>
        <taxon>Arthropoda</taxon>
        <taxon>Hexapoda</taxon>
        <taxon>Insecta</taxon>
        <taxon>Pterygota</taxon>
        <taxon>Neoptera</taxon>
        <taxon>Paraneoptera</taxon>
        <taxon>Hemiptera</taxon>
        <taxon>Sternorrhyncha</taxon>
        <taxon>Coccoidea</taxon>
        <taxon>Coccidae</taxon>
        <taxon>Parthenolecanium</taxon>
    </lineage>
</organism>
<feature type="transmembrane region" description="Helical" evidence="15">
    <location>
        <begin position="12"/>
        <end position="29"/>
    </location>
</feature>
<comment type="similarity">
    <text evidence="4 14">Belongs to the cytochrome P450 family.</text>
</comment>
<dbReference type="PRINTS" id="PR00463">
    <property type="entry name" value="EP450I"/>
</dbReference>
<dbReference type="InterPro" id="IPR036396">
    <property type="entry name" value="Cyt_P450_sf"/>
</dbReference>
<evidence type="ECO:0000256" key="12">
    <source>
        <dbReference type="ARBA" id="ARBA00023136"/>
    </source>
</evidence>
<evidence type="ECO:0000313" key="16">
    <source>
        <dbReference type="EMBL" id="KAK7604769.1"/>
    </source>
</evidence>
<evidence type="ECO:0000256" key="11">
    <source>
        <dbReference type="ARBA" id="ARBA00023033"/>
    </source>
</evidence>
<dbReference type="GO" id="GO:0005506">
    <property type="term" value="F:iron ion binding"/>
    <property type="evidence" value="ECO:0007669"/>
    <property type="project" value="InterPro"/>
</dbReference>
<protein>
    <recommendedName>
        <fullName evidence="18">Cytochrome P450</fullName>
    </recommendedName>
</protein>
<dbReference type="GO" id="GO:0005789">
    <property type="term" value="C:endoplasmic reticulum membrane"/>
    <property type="evidence" value="ECO:0007669"/>
    <property type="project" value="UniProtKB-SubCell"/>
</dbReference>
<dbReference type="PANTHER" id="PTHR24292:SF54">
    <property type="entry name" value="CYP9F3-RELATED"/>
    <property type="match status" value="1"/>
</dbReference>
<evidence type="ECO:0000256" key="7">
    <source>
        <dbReference type="ARBA" id="ARBA00022824"/>
    </source>
</evidence>
<keyword evidence="15" id="KW-0812">Transmembrane</keyword>
<keyword evidence="12 15" id="KW-0472">Membrane</keyword>
<evidence type="ECO:0000256" key="1">
    <source>
        <dbReference type="ARBA" id="ARBA00001971"/>
    </source>
</evidence>
<dbReference type="GO" id="GO:0004497">
    <property type="term" value="F:monooxygenase activity"/>
    <property type="evidence" value="ECO:0007669"/>
    <property type="project" value="UniProtKB-KW"/>
</dbReference>
<comment type="caution">
    <text evidence="16">The sequence shown here is derived from an EMBL/GenBank/DDBJ whole genome shotgun (WGS) entry which is preliminary data.</text>
</comment>
<evidence type="ECO:0000256" key="13">
    <source>
        <dbReference type="PIRSR" id="PIRSR602401-1"/>
    </source>
</evidence>
<dbReference type="SUPFAM" id="SSF48264">
    <property type="entry name" value="Cytochrome P450"/>
    <property type="match status" value="1"/>
</dbReference>
<dbReference type="InterPro" id="IPR001128">
    <property type="entry name" value="Cyt_P450"/>
</dbReference>
<evidence type="ECO:0000256" key="3">
    <source>
        <dbReference type="ARBA" id="ARBA00004406"/>
    </source>
</evidence>
<dbReference type="EMBL" id="JBBCAQ010000003">
    <property type="protein sequence ID" value="KAK7604769.1"/>
    <property type="molecule type" value="Genomic_DNA"/>
</dbReference>
<dbReference type="InterPro" id="IPR050476">
    <property type="entry name" value="Insect_CytP450_Detox"/>
</dbReference>
<dbReference type="CDD" id="cd11056">
    <property type="entry name" value="CYP6-like"/>
    <property type="match status" value="1"/>
</dbReference>
<evidence type="ECO:0008006" key="18">
    <source>
        <dbReference type="Google" id="ProtNLM"/>
    </source>
</evidence>
<dbReference type="FunFam" id="1.10.630.10:FF:000042">
    <property type="entry name" value="Cytochrome P450"/>
    <property type="match status" value="1"/>
</dbReference>
<name>A0AAN9U2L9_9HEMI</name>
<keyword evidence="8" id="KW-0492">Microsome</keyword>
<dbReference type="InterPro" id="IPR002401">
    <property type="entry name" value="Cyt_P450_E_grp-I"/>
</dbReference>
<accession>A0AAN9U2L9</accession>
<evidence type="ECO:0000256" key="15">
    <source>
        <dbReference type="SAM" id="Phobius"/>
    </source>
</evidence>
<evidence type="ECO:0000256" key="5">
    <source>
        <dbReference type="ARBA" id="ARBA00022617"/>
    </source>
</evidence>
<keyword evidence="5 13" id="KW-0349">Heme</keyword>
<evidence type="ECO:0000256" key="6">
    <source>
        <dbReference type="ARBA" id="ARBA00022723"/>
    </source>
</evidence>
<dbReference type="PRINTS" id="PR00385">
    <property type="entry name" value="P450"/>
</dbReference>
<evidence type="ECO:0000256" key="2">
    <source>
        <dbReference type="ARBA" id="ARBA00004174"/>
    </source>
</evidence>
<dbReference type="PANTHER" id="PTHR24292">
    <property type="entry name" value="CYTOCHROME P450"/>
    <property type="match status" value="1"/>
</dbReference>
<feature type="binding site" description="axial binding residue" evidence="13">
    <location>
        <position position="471"/>
    </location>
    <ligand>
        <name>heme</name>
        <dbReference type="ChEBI" id="CHEBI:30413"/>
    </ligand>
    <ligandPart>
        <name>Fe</name>
        <dbReference type="ChEBI" id="CHEBI:18248"/>
    </ligandPart>
</feature>
<dbReference type="Gene3D" id="1.10.630.10">
    <property type="entry name" value="Cytochrome P450"/>
    <property type="match status" value="1"/>
</dbReference>
<keyword evidence="9 14" id="KW-0560">Oxidoreductase</keyword>
<reference evidence="16 17" key="1">
    <citation type="submission" date="2024-03" db="EMBL/GenBank/DDBJ databases">
        <title>Adaptation during the transition from Ophiocordyceps entomopathogen to insect associate is accompanied by gene loss and intensified selection.</title>
        <authorList>
            <person name="Ward C.M."/>
            <person name="Onetto C.A."/>
            <person name="Borneman A.R."/>
        </authorList>
    </citation>
    <scope>NUCLEOTIDE SEQUENCE [LARGE SCALE GENOMIC DNA]</scope>
    <source>
        <strain evidence="16">AWRI1</strain>
        <tissue evidence="16">Single Adult Female</tissue>
    </source>
</reference>
<keyword evidence="15" id="KW-1133">Transmembrane helix</keyword>
<dbReference type="PROSITE" id="PS00086">
    <property type="entry name" value="CYTOCHROME_P450"/>
    <property type="match status" value="1"/>
</dbReference>
<dbReference type="AlphaFoldDB" id="A0AAN9U2L9"/>